<accession>A0AAD7LS68</accession>
<keyword evidence="1 2" id="KW-0732">Signal</keyword>
<comment type="caution">
    <text evidence="3">The sequence shown here is derived from an EMBL/GenBank/DDBJ whole genome shotgun (WGS) entry which is preliminary data.</text>
</comment>
<sequence>MKAWPKQPIAVTIASFFIVELLCFAKGQGEGSGNMVSNWRGLEAIGNNWVNTEDTHRKLHCHRQYHHHHHSARHHHKRRWRKVECRATDIQISQGPTPPLPNGIPSYTVEISNVCASGCNISDIHVSCGWFSSARLIIPTVFKRLRYNDCLVNDGKPLINGEILSFHYATSFMYPLHVSSMNCTHT</sequence>
<reference evidence="3" key="1">
    <citation type="journal article" date="2023" name="Science">
        <title>Elucidation of the pathway for biosynthesis of saponin adjuvants from the soapbark tree.</title>
        <authorList>
            <person name="Reed J."/>
            <person name="Orme A."/>
            <person name="El-Demerdash A."/>
            <person name="Owen C."/>
            <person name="Martin L.B.B."/>
            <person name="Misra R.C."/>
            <person name="Kikuchi S."/>
            <person name="Rejzek M."/>
            <person name="Martin A.C."/>
            <person name="Harkess A."/>
            <person name="Leebens-Mack J."/>
            <person name="Louveau T."/>
            <person name="Stephenson M.J."/>
            <person name="Osbourn A."/>
        </authorList>
    </citation>
    <scope>NUCLEOTIDE SEQUENCE</scope>
    <source>
        <strain evidence="3">S10</strain>
    </source>
</reference>
<evidence type="ECO:0000313" key="4">
    <source>
        <dbReference type="Proteomes" id="UP001163823"/>
    </source>
</evidence>
<dbReference type="Proteomes" id="UP001163823">
    <property type="component" value="Chromosome 7"/>
</dbReference>
<feature type="signal peptide" evidence="2">
    <location>
        <begin position="1"/>
        <end position="29"/>
    </location>
</feature>
<dbReference type="Pfam" id="PF24068">
    <property type="entry name" value="TPD1_C"/>
    <property type="match status" value="1"/>
</dbReference>
<evidence type="ECO:0000256" key="2">
    <source>
        <dbReference type="SAM" id="SignalP"/>
    </source>
</evidence>
<keyword evidence="4" id="KW-1185">Reference proteome</keyword>
<feature type="chain" id="PRO_5042227651" evidence="2">
    <location>
        <begin position="30"/>
        <end position="186"/>
    </location>
</feature>
<proteinExistence type="predicted"/>
<dbReference type="PANTHER" id="PTHR33184">
    <property type="entry name" value="PROTEIN TAPETUM DETERMINANT 1-LIKE-RELATED"/>
    <property type="match status" value="1"/>
</dbReference>
<dbReference type="PANTHER" id="PTHR33184:SF67">
    <property type="entry name" value="PROTEIN TAPETUM DETERMINANT 1"/>
    <property type="match status" value="1"/>
</dbReference>
<protein>
    <submittedName>
        <fullName evidence="3">Tapetum determinant 1</fullName>
    </submittedName>
</protein>
<dbReference type="KEGG" id="qsa:O6P43_017341"/>
<dbReference type="GO" id="GO:0001709">
    <property type="term" value="P:cell fate determination"/>
    <property type="evidence" value="ECO:0007669"/>
    <property type="project" value="TreeGrafter"/>
</dbReference>
<dbReference type="InterPro" id="IPR040361">
    <property type="entry name" value="TPD1"/>
</dbReference>
<evidence type="ECO:0000256" key="1">
    <source>
        <dbReference type="ARBA" id="ARBA00022729"/>
    </source>
</evidence>
<dbReference type="EMBL" id="JARAOO010000007">
    <property type="protein sequence ID" value="KAJ7962065.1"/>
    <property type="molecule type" value="Genomic_DNA"/>
</dbReference>
<dbReference type="AlphaFoldDB" id="A0AAD7LS68"/>
<name>A0AAD7LS68_QUISA</name>
<gene>
    <name evidence="3" type="ORF">O6P43_017341</name>
</gene>
<organism evidence="3 4">
    <name type="scientific">Quillaja saponaria</name>
    <name type="common">Soap bark tree</name>
    <dbReference type="NCBI Taxonomy" id="32244"/>
    <lineage>
        <taxon>Eukaryota</taxon>
        <taxon>Viridiplantae</taxon>
        <taxon>Streptophyta</taxon>
        <taxon>Embryophyta</taxon>
        <taxon>Tracheophyta</taxon>
        <taxon>Spermatophyta</taxon>
        <taxon>Magnoliopsida</taxon>
        <taxon>eudicotyledons</taxon>
        <taxon>Gunneridae</taxon>
        <taxon>Pentapetalae</taxon>
        <taxon>rosids</taxon>
        <taxon>fabids</taxon>
        <taxon>Fabales</taxon>
        <taxon>Quillajaceae</taxon>
        <taxon>Quillaja</taxon>
    </lineage>
</organism>
<evidence type="ECO:0000313" key="3">
    <source>
        <dbReference type="EMBL" id="KAJ7962065.1"/>
    </source>
</evidence>